<keyword evidence="8" id="KW-1185">Reference proteome</keyword>
<comment type="caution">
    <text evidence="7">The sequence shown here is derived from an EMBL/GenBank/DDBJ whole genome shotgun (WGS) entry which is preliminary data.</text>
</comment>
<evidence type="ECO:0000313" key="8">
    <source>
        <dbReference type="Proteomes" id="UP000240509"/>
    </source>
</evidence>
<dbReference type="InterPro" id="IPR008988">
    <property type="entry name" value="Transcriptional_repressor_C"/>
</dbReference>
<evidence type="ECO:0000313" key="7">
    <source>
        <dbReference type="EMBL" id="PTL40343.1"/>
    </source>
</evidence>
<dbReference type="PROSITE" id="PS51733">
    <property type="entry name" value="BPL_LPL_CATALYTIC"/>
    <property type="match status" value="1"/>
</dbReference>
<dbReference type="GO" id="GO:0005524">
    <property type="term" value="F:ATP binding"/>
    <property type="evidence" value="ECO:0007669"/>
    <property type="project" value="UniProtKB-UniRule"/>
</dbReference>
<dbReference type="GO" id="GO:0005737">
    <property type="term" value="C:cytoplasm"/>
    <property type="evidence" value="ECO:0007669"/>
    <property type="project" value="TreeGrafter"/>
</dbReference>
<dbReference type="InterPro" id="IPR036390">
    <property type="entry name" value="WH_DNA-bd_sf"/>
</dbReference>
<feature type="binding site" evidence="5">
    <location>
        <position position="185"/>
    </location>
    <ligand>
        <name>biotin</name>
        <dbReference type="ChEBI" id="CHEBI:57586"/>
    </ligand>
</feature>
<dbReference type="GO" id="GO:0003677">
    <property type="term" value="F:DNA binding"/>
    <property type="evidence" value="ECO:0007669"/>
    <property type="project" value="UniProtKB-UniRule"/>
</dbReference>
<dbReference type="HAMAP" id="MF_00978">
    <property type="entry name" value="Bifunct_BirA"/>
    <property type="match status" value="1"/>
</dbReference>
<feature type="DNA-binding region" description="H-T-H motif" evidence="5">
    <location>
        <begin position="19"/>
        <end position="38"/>
    </location>
</feature>
<dbReference type="GO" id="GO:0016740">
    <property type="term" value="F:transferase activity"/>
    <property type="evidence" value="ECO:0007669"/>
    <property type="project" value="UniProtKB-ARBA"/>
</dbReference>
<comment type="catalytic activity">
    <reaction evidence="5">
        <text>biotin + L-lysyl-[protein] + ATP = N(6)-biotinyl-L-lysyl-[protein] + AMP + diphosphate + H(+)</text>
        <dbReference type="Rhea" id="RHEA:11756"/>
        <dbReference type="Rhea" id="RHEA-COMP:9752"/>
        <dbReference type="Rhea" id="RHEA-COMP:10505"/>
        <dbReference type="ChEBI" id="CHEBI:15378"/>
        <dbReference type="ChEBI" id="CHEBI:29969"/>
        <dbReference type="ChEBI" id="CHEBI:30616"/>
        <dbReference type="ChEBI" id="CHEBI:33019"/>
        <dbReference type="ChEBI" id="CHEBI:57586"/>
        <dbReference type="ChEBI" id="CHEBI:83144"/>
        <dbReference type="ChEBI" id="CHEBI:456215"/>
        <dbReference type="EC" id="6.3.4.15"/>
    </reaction>
</comment>
<dbReference type="SUPFAM" id="SSF55681">
    <property type="entry name" value="Class II aaRS and biotin synthetases"/>
    <property type="match status" value="1"/>
</dbReference>
<evidence type="ECO:0000256" key="2">
    <source>
        <dbReference type="ARBA" id="ARBA00022741"/>
    </source>
</evidence>
<keyword evidence="5" id="KW-0805">Transcription regulation</keyword>
<keyword evidence="1 5" id="KW-0436">Ligase</keyword>
<keyword evidence="5" id="KW-0678">Repressor</keyword>
<evidence type="ECO:0000256" key="4">
    <source>
        <dbReference type="ARBA" id="ARBA00023267"/>
    </source>
</evidence>
<dbReference type="PANTHER" id="PTHR12835">
    <property type="entry name" value="BIOTIN PROTEIN LIGASE"/>
    <property type="match status" value="1"/>
</dbReference>
<keyword evidence="5" id="KW-0238">DNA-binding</keyword>
<sequence>MKSKLLAVLKENYPEYVSGEKLSGELSCSRTAVWKHIEKLRKEGYIIKAVRNRGYLLENSPEAFSAHAVSSQLSGAMLPYHVNFYRVLSSTQPEAQRLFLEGAREGTVVIADSQTSGRGRLGREWQTREGKGLAMSIILTPGIPPYKAPQLTLAAAVSIVKAVKKVTGVNMEIKWPNDLLINGRKACGILTEMQSDPDQVRSVIVGIGLNVKKDDFSGELENTAVSLEEAAGMELDRADLASAILMQFASDYQLFLEKGFKGLKDDWEKHTCTLGRTVRVEQNGVYFTGRAESVDDQGILQLRTEDGRIHPVVSGDIELS</sequence>
<name>A0A2T4UAC6_9BACI</name>
<gene>
    <name evidence="5" type="primary">birA</name>
    <name evidence="7" type="ORF">C6Y45_00080</name>
</gene>
<dbReference type="GO" id="GO:0006355">
    <property type="term" value="P:regulation of DNA-templated transcription"/>
    <property type="evidence" value="ECO:0007669"/>
    <property type="project" value="UniProtKB-UniRule"/>
</dbReference>
<evidence type="ECO:0000256" key="3">
    <source>
        <dbReference type="ARBA" id="ARBA00022840"/>
    </source>
</evidence>
<dbReference type="CDD" id="cd16442">
    <property type="entry name" value="BPL"/>
    <property type="match status" value="1"/>
</dbReference>
<dbReference type="SUPFAM" id="SSF50037">
    <property type="entry name" value="C-terminal domain of transcriptional repressors"/>
    <property type="match status" value="1"/>
</dbReference>
<dbReference type="Pfam" id="PF03099">
    <property type="entry name" value="BPL_LplA_LipB"/>
    <property type="match status" value="1"/>
</dbReference>
<keyword evidence="2 5" id="KW-0547">Nucleotide-binding</keyword>
<dbReference type="GO" id="GO:0004077">
    <property type="term" value="F:biotin--[biotin carboxyl-carrier protein] ligase activity"/>
    <property type="evidence" value="ECO:0007669"/>
    <property type="project" value="UniProtKB-UniRule"/>
</dbReference>
<dbReference type="InterPro" id="IPR004408">
    <property type="entry name" value="Biotin_CoA_COase_ligase"/>
</dbReference>
<dbReference type="EMBL" id="PZJJ01000001">
    <property type="protein sequence ID" value="PTL40343.1"/>
    <property type="molecule type" value="Genomic_DNA"/>
</dbReference>
<organism evidence="7 8">
    <name type="scientific">Alkalicoccus saliphilus</name>
    <dbReference type="NCBI Taxonomy" id="200989"/>
    <lineage>
        <taxon>Bacteria</taxon>
        <taxon>Bacillati</taxon>
        <taxon>Bacillota</taxon>
        <taxon>Bacilli</taxon>
        <taxon>Bacillales</taxon>
        <taxon>Bacillaceae</taxon>
        <taxon>Alkalicoccus</taxon>
    </lineage>
</organism>
<reference evidence="7 8" key="1">
    <citation type="submission" date="2018-03" db="EMBL/GenBank/DDBJ databases">
        <title>Alkalicoccus saliphilus sp. nov., isolated from a mineral pool.</title>
        <authorList>
            <person name="Zhao B."/>
        </authorList>
    </citation>
    <scope>NUCLEOTIDE SEQUENCE [LARGE SCALE GENOMIC DNA]</scope>
    <source>
        <strain evidence="7 8">6AG</strain>
    </source>
</reference>
<dbReference type="Proteomes" id="UP000240509">
    <property type="component" value="Unassembled WGS sequence"/>
</dbReference>
<dbReference type="InterPro" id="IPR030855">
    <property type="entry name" value="Bifunct_BirA"/>
</dbReference>
<protein>
    <recommendedName>
        <fullName evidence="5">Bifunctional ligase/repressor BirA</fullName>
    </recommendedName>
    <alternativeName>
        <fullName evidence="5">Biotin--[acetyl-CoA-carboxylase] ligase</fullName>
        <ecNumber evidence="5">6.3.4.15</ecNumber>
    </alternativeName>
    <alternativeName>
        <fullName evidence="5">Biotin--protein ligase</fullName>
    </alternativeName>
    <alternativeName>
        <fullName evidence="5">Biotin-[acetyl-CoA carboxylase] synthetase</fullName>
    </alternativeName>
</protein>
<dbReference type="OrthoDB" id="9807064at2"/>
<dbReference type="PANTHER" id="PTHR12835:SF5">
    <property type="entry name" value="BIOTIN--PROTEIN LIGASE"/>
    <property type="match status" value="1"/>
</dbReference>
<feature type="binding site" evidence="5">
    <location>
        <begin position="118"/>
        <end position="120"/>
    </location>
    <ligand>
        <name>biotin</name>
        <dbReference type="ChEBI" id="CHEBI:57586"/>
    </ligand>
</feature>
<dbReference type="GO" id="GO:0009249">
    <property type="term" value="P:protein lipoylation"/>
    <property type="evidence" value="ECO:0007669"/>
    <property type="project" value="UniProtKB-ARBA"/>
</dbReference>
<feature type="binding site" evidence="5">
    <location>
        <position position="114"/>
    </location>
    <ligand>
        <name>biotin</name>
        <dbReference type="ChEBI" id="CHEBI:57586"/>
    </ligand>
</feature>
<dbReference type="InterPro" id="IPR013196">
    <property type="entry name" value="HTH_11"/>
</dbReference>
<comment type="function">
    <text evidence="5">Acts both as a biotin--[acetyl-CoA-carboxylase] ligase and a repressor.</text>
</comment>
<dbReference type="SUPFAM" id="SSF46785">
    <property type="entry name" value="Winged helix' DNA-binding domain"/>
    <property type="match status" value="1"/>
</dbReference>
<evidence type="ECO:0000256" key="5">
    <source>
        <dbReference type="HAMAP-Rule" id="MF_00978"/>
    </source>
</evidence>
<dbReference type="EC" id="6.3.4.15" evidence="5"/>
<evidence type="ECO:0000259" key="6">
    <source>
        <dbReference type="PROSITE" id="PS51733"/>
    </source>
</evidence>
<accession>A0A2T4UAC6</accession>
<dbReference type="RefSeq" id="WP_107582708.1">
    <property type="nucleotide sequence ID" value="NZ_PZJJ01000001.1"/>
</dbReference>
<feature type="domain" description="BPL/LPL catalytic" evidence="6">
    <location>
        <begin position="71"/>
        <end position="256"/>
    </location>
</feature>
<dbReference type="InterPro" id="IPR003142">
    <property type="entry name" value="BPL_C"/>
</dbReference>
<dbReference type="InterPro" id="IPR004143">
    <property type="entry name" value="BPL_LPL_catalytic"/>
</dbReference>
<dbReference type="InterPro" id="IPR036388">
    <property type="entry name" value="WH-like_DNA-bd_sf"/>
</dbReference>
<dbReference type="Gene3D" id="2.30.30.100">
    <property type="match status" value="1"/>
</dbReference>
<dbReference type="AlphaFoldDB" id="A0A2T4UAC6"/>
<keyword evidence="5" id="KW-0804">Transcription</keyword>
<dbReference type="NCBIfam" id="TIGR00121">
    <property type="entry name" value="birA_ligase"/>
    <property type="match status" value="1"/>
</dbReference>
<keyword evidence="3 5" id="KW-0067">ATP-binding</keyword>
<dbReference type="Pfam" id="PF08279">
    <property type="entry name" value="HTH_11"/>
    <property type="match status" value="1"/>
</dbReference>
<dbReference type="Gene3D" id="3.30.930.10">
    <property type="entry name" value="Bira Bifunctional Protein, Domain 2"/>
    <property type="match status" value="1"/>
</dbReference>
<dbReference type="Gene3D" id="1.10.10.10">
    <property type="entry name" value="Winged helix-like DNA-binding domain superfamily/Winged helix DNA-binding domain"/>
    <property type="match status" value="1"/>
</dbReference>
<evidence type="ECO:0000256" key="1">
    <source>
        <dbReference type="ARBA" id="ARBA00022598"/>
    </source>
</evidence>
<comment type="similarity">
    <text evidence="5">Belongs to the biotin--protein ligase family.</text>
</comment>
<proteinExistence type="inferred from homology"/>
<keyword evidence="4 5" id="KW-0092">Biotin</keyword>
<dbReference type="InterPro" id="IPR045864">
    <property type="entry name" value="aa-tRNA-synth_II/BPL/LPL"/>
</dbReference>
<dbReference type="Pfam" id="PF02237">
    <property type="entry name" value="BPL_C"/>
    <property type="match status" value="1"/>
</dbReference>
<comment type="caution">
    <text evidence="5">Lacks conserved residue(s) required for the propagation of feature annotation.</text>
</comment>